<evidence type="ECO:0000313" key="3">
    <source>
        <dbReference type="Proteomes" id="UP000254968"/>
    </source>
</evidence>
<name>A0A378I4H9_9GAMM</name>
<protein>
    <submittedName>
        <fullName evidence="2">Uncharacterized protein</fullName>
    </submittedName>
</protein>
<dbReference type="OrthoDB" id="8196020at2"/>
<keyword evidence="1" id="KW-1133">Transmembrane helix</keyword>
<organism evidence="2 3">
    <name type="scientific">Legionella beliardensis</name>
    <dbReference type="NCBI Taxonomy" id="91822"/>
    <lineage>
        <taxon>Bacteria</taxon>
        <taxon>Pseudomonadati</taxon>
        <taxon>Pseudomonadota</taxon>
        <taxon>Gammaproteobacteria</taxon>
        <taxon>Legionellales</taxon>
        <taxon>Legionellaceae</taxon>
        <taxon>Legionella</taxon>
    </lineage>
</organism>
<feature type="transmembrane region" description="Helical" evidence="1">
    <location>
        <begin position="7"/>
        <end position="33"/>
    </location>
</feature>
<keyword evidence="1" id="KW-0812">Transmembrane</keyword>
<dbReference type="Gene3D" id="3.30.70.1230">
    <property type="entry name" value="Nucleotide cyclase"/>
    <property type="match status" value="1"/>
</dbReference>
<reference evidence="2 3" key="1">
    <citation type="submission" date="2018-06" db="EMBL/GenBank/DDBJ databases">
        <authorList>
            <consortium name="Pathogen Informatics"/>
            <person name="Doyle S."/>
        </authorList>
    </citation>
    <scope>NUCLEOTIDE SEQUENCE [LARGE SCALE GENOMIC DNA]</scope>
    <source>
        <strain evidence="2 3">NCTC13315</strain>
    </source>
</reference>
<gene>
    <name evidence="2" type="ORF">NCTC13315_02681</name>
</gene>
<dbReference type="InterPro" id="IPR029787">
    <property type="entry name" value="Nucleotide_cyclase"/>
</dbReference>
<evidence type="ECO:0000256" key="1">
    <source>
        <dbReference type="SAM" id="Phobius"/>
    </source>
</evidence>
<accession>A0A378I4H9</accession>
<keyword evidence="1" id="KW-0472">Membrane</keyword>
<evidence type="ECO:0000313" key="2">
    <source>
        <dbReference type="EMBL" id="STX30117.1"/>
    </source>
</evidence>
<dbReference type="Proteomes" id="UP000254968">
    <property type="component" value="Unassembled WGS sequence"/>
</dbReference>
<sequence>MVIFLKLISFLQALIRGIVLLLLFLFIISYVVLWLPELAQAPYISLLVQTSDNISQPINDLITSILPFVSDSSVVDLIKIILFILINLVMKSVSFRMNFYLNYLLQKDALARMRIEKKIPENNSLYQELESKLIEMNASKNEKDSKKLYQEFMELKKKLESMARYMAFLAIDVVDSTGMKSSEEKSLVQVDFLRFKKLIQQNLDKQGCLKSAWTPDGVMACFNTVDDAIKAAQHALINLKEFNKHHKKISRDFIIRCGIHAGIIYYDEQLPMQEMTDQVIDIAGHMQKYAKPGTIAISKTSIKPVDNTAGFVNSDKVVDQLEVYQWEASDKLT</sequence>
<dbReference type="EMBL" id="UGNV01000001">
    <property type="protein sequence ID" value="STX30117.1"/>
    <property type="molecule type" value="Genomic_DNA"/>
</dbReference>
<dbReference type="AlphaFoldDB" id="A0A378I4H9"/>
<dbReference type="SUPFAM" id="SSF55073">
    <property type="entry name" value="Nucleotide cyclase"/>
    <property type="match status" value="1"/>
</dbReference>
<dbReference type="RefSeq" id="WP_115303840.1">
    <property type="nucleotide sequence ID" value="NZ_CAAAHO010000005.1"/>
</dbReference>
<keyword evidence="3" id="KW-1185">Reference proteome</keyword>
<feature type="transmembrane region" description="Helical" evidence="1">
    <location>
        <begin position="80"/>
        <end position="105"/>
    </location>
</feature>
<proteinExistence type="predicted"/>